<feature type="domain" description="Aminotransferase-like plant mobile" evidence="1">
    <location>
        <begin position="41"/>
        <end position="226"/>
    </location>
</feature>
<gene>
    <name evidence="2" type="primary">LOC107765987</name>
</gene>
<dbReference type="InterPro" id="IPR044824">
    <property type="entry name" value="MAIN-like"/>
</dbReference>
<dbReference type="RefSeq" id="XP_016440183.1">
    <property type="nucleotide sequence ID" value="XM_016584697.1"/>
</dbReference>
<evidence type="ECO:0000259" key="1">
    <source>
        <dbReference type="Pfam" id="PF10536"/>
    </source>
</evidence>
<accession>A0A1S3XJU3</accession>
<dbReference type="STRING" id="4097.A0A1S3XJU3"/>
<dbReference type="KEGG" id="nta:107765987"/>
<evidence type="ECO:0000313" key="2">
    <source>
        <dbReference type="RefSeq" id="XP_016440183.1"/>
    </source>
</evidence>
<dbReference type="Pfam" id="PF10536">
    <property type="entry name" value="PMD"/>
    <property type="match status" value="1"/>
</dbReference>
<sequence length="315" mass="35692">MEVPLLHPGSTTLELLLLQGEHKSSYIWEGQLLAQTFRTRRLDWSLITALIERWRPETHTFHLSIGEATITLQDVEVLYGLPVDGHPVALSNAIRENTGLQYLEMLQRLTGFQPPDETALIGASHMQLTPVRQHLEAMHADITDYTPELHIYRYTRLLLLLMFGGVLFLNTSGNLVRLRSLLHLERLDDLYHYSRGAAILGYLYRQMCRASMGTQRDVAEFLSLLQGFVGFAGGHTGNWPKSVPPTGTVDAAVYREGATALHEYGRQVNDLASQTLRRSRVDEHLGYQADYVVPEQYHRGLAVEPERGRRGRRAP</sequence>
<reference evidence="2" key="1">
    <citation type="submission" date="2025-08" db="UniProtKB">
        <authorList>
            <consortium name="RefSeq"/>
        </authorList>
    </citation>
    <scope>IDENTIFICATION</scope>
</reference>
<dbReference type="PANTHER" id="PTHR46033">
    <property type="entry name" value="PROTEIN MAIN-LIKE 2"/>
    <property type="match status" value="1"/>
</dbReference>
<dbReference type="GO" id="GO:0010073">
    <property type="term" value="P:meristem maintenance"/>
    <property type="evidence" value="ECO:0007669"/>
    <property type="project" value="InterPro"/>
</dbReference>
<organism evidence="2">
    <name type="scientific">Nicotiana tabacum</name>
    <name type="common">Common tobacco</name>
    <dbReference type="NCBI Taxonomy" id="4097"/>
    <lineage>
        <taxon>Eukaryota</taxon>
        <taxon>Viridiplantae</taxon>
        <taxon>Streptophyta</taxon>
        <taxon>Embryophyta</taxon>
        <taxon>Tracheophyta</taxon>
        <taxon>Spermatophyta</taxon>
        <taxon>Magnoliopsida</taxon>
        <taxon>eudicotyledons</taxon>
        <taxon>Gunneridae</taxon>
        <taxon>Pentapetalae</taxon>
        <taxon>asterids</taxon>
        <taxon>lamiids</taxon>
        <taxon>Solanales</taxon>
        <taxon>Solanaceae</taxon>
        <taxon>Nicotianoideae</taxon>
        <taxon>Nicotianeae</taxon>
        <taxon>Nicotiana</taxon>
    </lineage>
</organism>
<dbReference type="InterPro" id="IPR019557">
    <property type="entry name" value="AminoTfrase-like_pln_mobile"/>
</dbReference>
<dbReference type="PANTHER" id="PTHR46033:SF8">
    <property type="entry name" value="PROTEIN MAINTENANCE OF MERISTEMS-LIKE"/>
    <property type="match status" value="1"/>
</dbReference>
<dbReference type="OrthoDB" id="1937804at2759"/>
<protein>
    <submittedName>
        <fullName evidence="2">Serine/threonine-protein phosphatase 7 long form homolog</fullName>
    </submittedName>
</protein>
<dbReference type="OMA" id="LIGASHM"/>
<name>A0A1S3XJU3_TOBAC</name>
<dbReference type="AlphaFoldDB" id="A0A1S3XJU3"/>
<proteinExistence type="predicted"/>
<dbReference type="PaxDb" id="4097-A0A1S3XJU3"/>